<dbReference type="Proteomes" id="UP000325577">
    <property type="component" value="Linkage Group LG3"/>
</dbReference>
<sequence length="186" mass="21337">MAKDKQFQLAQEHPSFRGGNSTVEGKYLGEKCWQQKSQPILGCVERRVSDSVNNSLIAMPFVEEIKAATFRIYASKTPGPDHKLYIHCFGDEDSIPHEYESFMGDQSLSQLSKMLSNVISVNQSAFIPRRQNVDNVIVAQELFRSLECGKKGNRYHMALKLDMSKAFDRMEWCFSEEMMRKLELAE</sequence>
<protein>
    <recommendedName>
        <fullName evidence="4">Reverse transcriptase domain-containing protein</fullName>
    </recommendedName>
</protein>
<evidence type="ECO:0000256" key="1">
    <source>
        <dbReference type="SAM" id="MobiDB-lite"/>
    </source>
</evidence>
<dbReference type="OrthoDB" id="1937198at2759"/>
<dbReference type="PANTHER" id="PTHR46890">
    <property type="entry name" value="NON-LTR RETROLELEMENT REVERSE TRANSCRIPTASE-LIKE PROTEIN-RELATED"/>
    <property type="match status" value="1"/>
</dbReference>
<gene>
    <name evidence="2" type="ORF">F0562_008440</name>
</gene>
<reference evidence="2 3" key="1">
    <citation type="submission" date="2019-09" db="EMBL/GenBank/DDBJ databases">
        <title>A chromosome-level genome assembly of the Chinese tupelo Nyssa sinensis.</title>
        <authorList>
            <person name="Yang X."/>
            <person name="Kang M."/>
            <person name="Yang Y."/>
            <person name="Xiong H."/>
            <person name="Wang M."/>
            <person name="Zhang Z."/>
            <person name="Wang Z."/>
            <person name="Wu H."/>
            <person name="Ma T."/>
            <person name="Liu J."/>
            <person name="Xi Z."/>
        </authorList>
    </citation>
    <scope>NUCLEOTIDE SEQUENCE [LARGE SCALE GENOMIC DNA]</scope>
    <source>
        <strain evidence="2">J267</strain>
        <tissue evidence="2">Leaf</tissue>
    </source>
</reference>
<evidence type="ECO:0008006" key="4">
    <source>
        <dbReference type="Google" id="ProtNLM"/>
    </source>
</evidence>
<dbReference type="InterPro" id="IPR052343">
    <property type="entry name" value="Retrotransposon-Effector_Assoc"/>
</dbReference>
<organism evidence="2 3">
    <name type="scientific">Nyssa sinensis</name>
    <dbReference type="NCBI Taxonomy" id="561372"/>
    <lineage>
        <taxon>Eukaryota</taxon>
        <taxon>Viridiplantae</taxon>
        <taxon>Streptophyta</taxon>
        <taxon>Embryophyta</taxon>
        <taxon>Tracheophyta</taxon>
        <taxon>Spermatophyta</taxon>
        <taxon>Magnoliopsida</taxon>
        <taxon>eudicotyledons</taxon>
        <taxon>Gunneridae</taxon>
        <taxon>Pentapetalae</taxon>
        <taxon>asterids</taxon>
        <taxon>Cornales</taxon>
        <taxon>Nyssaceae</taxon>
        <taxon>Nyssa</taxon>
    </lineage>
</organism>
<evidence type="ECO:0000313" key="3">
    <source>
        <dbReference type="Proteomes" id="UP000325577"/>
    </source>
</evidence>
<evidence type="ECO:0000313" key="2">
    <source>
        <dbReference type="EMBL" id="KAA8526357.1"/>
    </source>
</evidence>
<accession>A0A5J5AAA6</accession>
<keyword evidence="3" id="KW-1185">Reference proteome</keyword>
<name>A0A5J5AAA6_9ASTE</name>
<dbReference type="PANTHER" id="PTHR46890:SF48">
    <property type="entry name" value="RNA-DIRECTED DNA POLYMERASE"/>
    <property type="match status" value="1"/>
</dbReference>
<dbReference type="EMBL" id="CM018046">
    <property type="protein sequence ID" value="KAA8526357.1"/>
    <property type="molecule type" value="Genomic_DNA"/>
</dbReference>
<proteinExistence type="predicted"/>
<dbReference type="AlphaFoldDB" id="A0A5J5AAA6"/>
<feature type="region of interest" description="Disordered" evidence="1">
    <location>
        <begin position="1"/>
        <end position="22"/>
    </location>
</feature>